<keyword evidence="10" id="KW-1185">Reference proteome</keyword>
<evidence type="ECO:0000256" key="4">
    <source>
        <dbReference type="ARBA" id="ARBA00024778"/>
    </source>
</evidence>
<comment type="subcellular location">
    <subcellularLocation>
        <location evidence="1">Nucleus</location>
    </subcellularLocation>
</comment>
<evidence type="ECO:0000259" key="7">
    <source>
        <dbReference type="Pfam" id="PF09468"/>
    </source>
</evidence>
<evidence type="ECO:0000259" key="8">
    <source>
        <dbReference type="Pfam" id="PF17745"/>
    </source>
</evidence>
<dbReference type="OrthoDB" id="29098at2759"/>
<dbReference type="CDD" id="cd09270">
    <property type="entry name" value="RNase_H2-B"/>
    <property type="match status" value="1"/>
</dbReference>
<dbReference type="InterPro" id="IPR019024">
    <property type="entry name" value="RNase_H2_suB_wHTH"/>
</dbReference>
<evidence type="ECO:0000256" key="3">
    <source>
        <dbReference type="ARBA" id="ARBA00023242"/>
    </source>
</evidence>
<feature type="domain" description="Rnh202 triple barrel" evidence="8">
    <location>
        <begin position="39"/>
        <end position="130"/>
    </location>
</feature>
<dbReference type="Pfam" id="PF17745">
    <property type="entry name" value="Ydr279_N"/>
    <property type="match status" value="1"/>
</dbReference>
<dbReference type="Pfam" id="PF09468">
    <property type="entry name" value="RNase_H2-Ydr279"/>
    <property type="match status" value="1"/>
</dbReference>
<feature type="domain" description="Ribonuclease H2 subunit B wHTH" evidence="7">
    <location>
        <begin position="133"/>
        <end position="334"/>
    </location>
</feature>
<proteinExistence type="predicted"/>
<dbReference type="EMBL" id="ML978066">
    <property type="protein sequence ID" value="KAF2021525.1"/>
    <property type="molecule type" value="Genomic_DNA"/>
</dbReference>
<dbReference type="GO" id="GO:0032299">
    <property type="term" value="C:ribonuclease H2 complex"/>
    <property type="evidence" value="ECO:0007669"/>
    <property type="project" value="InterPro"/>
</dbReference>
<evidence type="ECO:0000256" key="5">
    <source>
        <dbReference type="ARBA" id="ARBA00033464"/>
    </source>
</evidence>
<gene>
    <name evidence="9" type="ORF">BU24DRAFT_22136</name>
</gene>
<comment type="function">
    <text evidence="4">Non catalytic subunit of RNase H2, an endonuclease that specifically degrades the RNA of RNA:DNA hybrids. Participates in DNA replication, possibly by mediating the removal of lagging-strand Okazaki fragment RNA primers during DNA replication. Mediates the excision of single ribonucleotides from DNA:RNA duplexes.</text>
</comment>
<keyword evidence="3" id="KW-0539">Nucleus</keyword>
<dbReference type="InterPro" id="IPR041195">
    <property type="entry name" value="Rnh202_N"/>
</dbReference>
<dbReference type="AlphaFoldDB" id="A0A6A5Y7I1"/>
<reference evidence="9" key="1">
    <citation type="journal article" date="2020" name="Stud. Mycol.">
        <title>101 Dothideomycetes genomes: a test case for predicting lifestyles and emergence of pathogens.</title>
        <authorList>
            <person name="Haridas S."/>
            <person name="Albert R."/>
            <person name="Binder M."/>
            <person name="Bloem J."/>
            <person name="Labutti K."/>
            <person name="Salamov A."/>
            <person name="Andreopoulos B."/>
            <person name="Baker S."/>
            <person name="Barry K."/>
            <person name="Bills G."/>
            <person name="Bluhm B."/>
            <person name="Cannon C."/>
            <person name="Castanera R."/>
            <person name="Culley D."/>
            <person name="Daum C."/>
            <person name="Ezra D."/>
            <person name="Gonzalez J."/>
            <person name="Henrissat B."/>
            <person name="Kuo A."/>
            <person name="Liang C."/>
            <person name="Lipzen A."/>
            <person name="Lutzoni F."/>
            <person name="Magnuson J."/>
            <person name="Mondo S."/>
            <person name="Nolan M."/>
            <person name="Ohm R."/>
            <person name="Pangilinan J."/>
            <person name="Park H.-J."/>
            <person name="Ramirez L."/>
            <person name="Alfaro M."/>
            <person name="Sun H."/>
            <person name="Tritt A."/>
            <person name="Yoshinaga Y."/>
            <person name="Zwiers L.-H."/>
            <person name="Turgeon B."/>
            <person name="Goodwin S."/>
            <person name="Spatafora J."/>
            <person name="Crous P."/>
            <person name="Grigoriev I."/>
        </authorList>
    </citation>
    <scope>NUCLEOTIDE SEQUENCE</scope>
    <source>
        <strain evidence="9">CBS 175.79</strain>
    </source>
</reference>
<organism evidence="9 10">
    <name type="scientific">Aaosphaeria arxii CBS 175.79</name>
    <dbReference type="NCBI Taxonomy" id="1450172"/>
    <lineage>
        <taxon>Eukaryota</taxon>
        <taxon>Fungi</taxon>
        <taxon>Dikarya</taxon>
        <taxon>Ascomycota</taxon>
        <taxon>Pezizomycotina</taxon>
        <taxon>Dothideomycetes</taxon>
        <taxon>Pleosporomycetidae</taxon>
        <taxon>Pleosporales</taxon>
        <taxon>Pleosporales incertae sedis</taxon>
        <taxon>Aaosphaeria</taxon>
    </lineage>
</organism>
<dbReference type="Gene3D" id="1.10.20.120">
    <property type="match status" value="1"/>
</dbReference>
<dbReference type="Proteomes" id="UP000799778">
    <property type="component" value="Unassembled WGS sequence"/>
</dbReference>
<evidence type="ECO:0000313" key="9">
    <source>
        <dbReference type="EMBL" id="KAF2021525.1"/>
    </source>
</evidence>
<sequence>MARTTRSKRAVKDSSPEPAPAKNIRKLSASVDNPHKLFVLPRHATKDSRIITLENPATAEPSRYFFCPEKGFYEFTCIAAPKKAPRSWLIISEKSTETESQEHGTAIDEAELGSGYVTKEANLFLATPIDALFLILPALAPKSRKDEKALFLSLDDHLDALSATSRHLKALLSQFPCLRTMLEKRFSACCDTVDAGDELMYRLSNQKLYNLLVEKAERMSKNGFPASMEERFMKPALDVPIMNIKREESTLSSTASVSEQTSTSDSQTSSASDTSTPTSQSTIATSISTATTSDDATHTQPLTTPAEIPSLLRLRSSITYLTAAYIPPLLQNSITQLLQTSTSPSFADLDAHLANIAKLRSEAAALRSMSDNISRKRGLDDDEEKVAEREEKKRKKEEEEKRKKTESRGIKQLKKVDTSGMMKLSSFFTKAPKK</sequence>
<evidence type="ECO:0000313" key="10">
    <source>
        <dbReference type="Proteomes" id="UP000799778"/>
    </source>
</evidence>
<evidence type="ECO:0000256" key="2">
    <source>
        <dbReference type="ARBA" id="ARBA00019062"/>
    </source>
</evidence>
<accession>A0A6A5Y7I1</accession>
<protein>
    <recommendedName>
        <fullName evidence="2">Ribonuclease H2 subunit B</fullName>
    </recommendedName>
    <alternativeName>
        <fullName evidence="5">Ribonuclease HI subunit B</fullName>
    </alternativeName>
</protein>
<name>A0A6A5Y7I1_9PLEO</name>
<dbReference type="PANTHER" id="PTHR13383:SF11">
    <property type="entry name" value="RIBONUCLEASE H2 SUBUNIT B"/>
    <property type="match status" value="1"/>
</dbReference>
<feature type="region of interest" description="Disordered" evidence="6">
    <location>
        <begin position="250"/>
        <end position="302"/>
    </location>
</feature>
<feature type="compositionally biased region" description="Basic and acidic residues" evidence="6">
    <location>
        <begin position="386"/>
        <end position="417"/>
    </location>
</feature>
<dbReference type="GeneID" id="54279459"/>
<evidence type="ECO:0000256" key="6">
    <source>
        <dbReference type="SAM" id="MobiDB-lite"/>
    </source>
</evidence>
<feature type="compositionally biased region" description="Low complexity" evidence="6">
    <location>
        <begin position="256"/>
        <end position="300"/>
    </location>
</feature>
<dbReference type="GO" id="GO:0006401">
    <property type="term" value="P:RNA catabolic process"/>
    <property type="evidence" value="ECO:0007669"/>
    <property type="project" value="TreeGrafter"/>
</dbReference>
<dbReference type="InterPro" id="IPR040456">
    <property type="entry name" value="RNase_H2_suB"/>
</dbReference>
<dbReference type="RefSeq" id="XP_033389864.1">
    <property type="nucleotide sequence ID" value="XM_033522062.1"/>
</dbReference>
<dbReference type="GO" id="GO:0005654">
    <property type="term" value="C:nucleoplasm"/>
    <property type="evidence" value="ECO:0007669"/>
    <property type="project" value="TreeGrafter"/>
</dbReference>
<feature type="region of interest" description="Disordered" evidence="6">
    <location>
        <begin position="1"/>
        <end position="26"/>
    </location>
</feature>
<dbReference type="PANTHER" id="PTHR13383">
    <property type="entry name" value="RIBONUCLEASE H2 SUBUNIT B"/>
    <property type="match status" value="1"/>
</dbReference>
<evidence type="ECO:0000256" key="1">
    <source>
        <dbReference type="ARBA" id="ARBA00004123"/>
    </source>
</evidence>
<feature type="region of interest" description="Disordered" evidence="6">
    <location>
        <begin position="367"/>
        <end position="418"/>
    </location>
</feature>